<feature type="domain" description="C-type lectin" evidence="3">
    <location>
        <begin position="45"/>
        <end position="149"/>
    </location>
</feature>
<dbReference type="PROSITE" id="PS00615">
    <property type="entry name" value="C_TYPE_LECTIN_1"/>
    <property type="match status" value="1"/>
</dbReference>
<dbReference type="Gene3D" id="3.10.100.10">
    <property type="entry name" value="Mannose-Binding Protein A, subunit A"/>
    <property type="match status" value="1"/>
</dbReference>
<evidence type="ECO:0000313" key="5">
    <source>
        <dbReference type="Proteomes" id="UP000002852"/>
    </source>
</evidence>
<dbReference type="PANTHER" id="PTHR45784">
    <property type="entry name" value="C-TYPE LECTIN DOMAIN FAMILY 20 MEMBER A-RELATED"/>
    <property type="match status" value="1"/>
</dbReference>
<keyword evidence="1" id="KW-1015">Disulfide bond</keyword>
<dbReference type="InterPro" id="IPR001304">
    <property type="entry name" value="C-type_lectin-like"/>
</dbReference>
<reference evidence="4" key="4">
    <citation type="submission" date="2025-09" db="UniProtKB">
        <authorList>
            <consortium name="Ensembl"/>
        </authorList>
    </citation>
    <scope>IDENTIFICATION</scope>
    <source>
        <strain evidence="4">JP 163 A</strain>
    </source>
</reference>
<evidence type="ECO:0000256" key="1">
    <source>
        <dbReference type="ARBA" id="ARBA00023157"/>
    </source>
</evidence>
<protein>
    <recommendedName>
        <fullName evidence="3">C-type lectin domain-containing protein</fullName>
    </recommendedName>
</protein>
<keyword evidence="5" id="KW-1185">Reference proteome</keyword>
<dbReference type="InterPro" id="IPR018378">
    <property type="entry name" value="C-type_lectin_CS"/>
</dbReference>
<name>A0A3B5QQP2_XIPMA</name>
<evidence type="ECO:0000256" key="2">
    <source>
        <dbReference type="SAM" id="SignalP"/>
    </source>
</evidence>
<dbReference type="Pfam" id="PF00059">
    <property type="entry name" value="Lectin_C"/>
    <property type="match status" value="1"/>
</dbReference>
<dbReference type="InterPro" id="IPR016186">
    <property type="entry name" value="C-type_lectin-like/link_sf"/>
</dbReference>
<dbReference type="GeneTree" id="ENSGT01030000234907"/>
<dbReference type="PROSITE" id="PS50041">
    <property type="entry name" value="C_TYPE_LECTIN_2"/>
    <property type="match status" value="1"/>
</dbReference>
<dbReference type="AlphaFoldDB" id="A0A3B5QQP2"/>
<evidence type="ECO:0000313" key="4">
    <source>
        <dbReference type="Ensembl" id="ENSXMAP00000032555.1"/>
    </source>
</evidence>
<accession>A0A3B5QQP2</accession>
<evidence type="ECO:0000259" key="3">
    <source>
        <dbReference type="PROSITE" id="PS50041"/>
    </source>
</evidence>
<reference evidence="5" key="1">
    <citation type="submission" date="2012-01" db="EMBL/GenBank/DDBJ databases">
        <authorList>
            <person name="Walter R."/>
            <person name="Schartl M."/>
            <person name="Warren W."/>
        </authorList>
    </citation>
    <scope>NUCLEOTIDE SEQUENCE [LARGE SCALE GENOMIC DNA]</scope>
    <source>
        <strain evidence="5">JP 163 A</strain>
    </source>
</reference>
<organism evidence="4 5">
    <name type="scientific">Xiphophorus maculatus</name>
    <name type="common">Southern platyfish</name>
    <name type="synonym">Platypoecilus maculatus</name>
    <dbReference type="NCBI Taxonomy" id="8083"/>
    <lineage>
        <taxon>Eukaryota</taxon>
        <taxon>Metazoa</taxon>
        <taxon>Chordata</taxon>
        <taxon>Craniata</taxon>
        <taxon>Vertebrata</taxon>
        <taxon>Euteleostomi</taxon>
        <taxon>Actinopterygii</taxon>
        <taxon>Neopterygii</taxon>
        <taxon>Teleostei</taxon>
        <taxon>Neoteleostei</taxon>
        <taxon>Acanthomorphata</taxon>
        <taxon>Ovalentaria</taxon>
        <taxon>Atherinomorphae</taxon>
        <taxon>Cyprinodontiformes</taxon>
        <taxon>Poeciliidae</taxon>
        <taxon>Poeciliinae</taxon>
        <taxon>Xiphophorus</taxon>
    </lineage>
</organism>
<dbReference type="SMART" id="SM00034">
    <property type="entry name" value="CLECT"/>
    <property type="match status" value="1"/>
</dbReference>
<reference evidence="5" key="2">
    <citation type="journal article" date="2013" name="Nat. Genet.">
        <title>The genome of the platyfish, Xiphophorus maculatus, provides insights into evolutionary adaptation and several complex traits.</title>
        <authorList>
            <person name="Schartl M."/>
            <person name="Walter R.B."/>
            <person name="Shen Y."/>
            <person name="Garcia T."/>
            <person name="Catchen J."/>
            <person name="Amores A."/>
            <person name="Braasch I."/>
            <person name="Chalopin D."/>
            <person name="Volff J.N."/>
            <person name="Lesch K.P."/>
            <person name="Bisazza A."/>
            <person name="Minx P."/>
            <person name="Hillier L."/>
            <person name="Wilson R.K."/>
            <person name="Fuerstenberg S."/>
            <person name="Boore J."/>
            <person name="Searle S."/>
            <person name="Postlethwait J.H."/>
            <person name="Warren W.C."/>
        </authorList>
    </citation>
    <scope>NUCLEOTIDE SEQUENCE [LARGE SCALE GENOMIC DNA]</scope>
    <source>
        <strain evidence="5">JP 163 A</strain>
    </source>
</reference>
<dbReference type="Ensembl" id="ENSXMAT00000029172.1">
    <property type="protein sequence ID" value="ENSXMAP00000032555.1"/>
    <property type="gene ID" value="ENSXMAG00000027164.1"/>
</dbReference>
<dbReference type="SUPFAM" id="SSF56436">
    <property type="entry name" value="C-type lectin-like"/>
    <property type="match status" value="1"/>
</dbReference>
<dbReference type="InParanoid" id="A0A3B5QQP2"/>
<proteinExistence type="predicted"/>
<reference evidence="4" key="3">
    <citation type="submission" date="2025-08" db="UniProtKB">
        <authorList>
            <consortium name="Ensembl"/>
        </authorList>
    </citation>
    <scope>IDENTIFICATION</scope>
    <source>
        <strain evidence="4">JP 163 A</strain>
    </source>
</reference>
<dbReference type="PANTHER" id="PTHR45784:SF3">
    <property type="entry name" value="C-TYPE LECTIN DOMAIN FAMILY 4 MEMBER K-LIKE-RELATED"/>
    <property type="match status" value="1"/>
</dbReference>
<dbReference type="Proteomes" id="UP000002852">
    <property type="component" value="Unassembled WGS sequence"/>
</dbReference>
<dbReference type="InterPro" id="IPR016187">
    <property type="entry name" value="CTDL_fold"/>
</dbReference>
<feature type="chain" id="PRO_5017435906" description="C-type lectin domain-containing protein" evidence="2">
    <location>
        <begin position="19"/>
        <end position="169"/>
    </location>
</feature>
<dbReference type="OMA" id="DDICTIK"/>
<feature type="signal peptide" evidence="2">
    <location>
        <begin position="1"/>
        <end position="18"/>
    </location>
</feature>
<keyword evidence="2" id="KW-0732">Signal</keyword>
<sequence length="169" mass="19820">RSNIQLLLLLLLPCVVETFAYTALEIHCLTDSYSFAVTDQNVKQFFYISTQKNWSSAQTYCRKNYFDLAVIENQEENNKAQRMIPNRDISWIGLYRVPWTWSDGNHGLFRRWTSSSPSNTGGTRHCVTENNLHNWNDENCNTPHVFICYQGDQKRKNLTATFWFIQPVI</sequence>